<name>A0ABS1J0N5_9FIRM</name>
<gene>
    <name evidence="2" type="ORF">JJN12_07930</name>
</gene>
<dbReference type="RefSeq" id="WP_208429170.1">
    <property type="nucleotide sequence ID" value="NZ_JAEPRJ010000001.1"/>
</dbReference>
<keyword evidence="3" id="KW-1185">Reference proteome</keyword>
<comment type="caution">
    <text evidence="2">The sequence shown here is derived from an EMBL/GenBank/DDBJ whole genome shotgun (WGS) entry which is preliminary data.</text>
</comment>
<protein>
    <recommendedName>
        <fullName evidence="4">DUF5067 domain-containing protein</fullName>
    </recommendedName>
</protein>
<organism evidence="2 3">
    <name type="scientific">Catonella massiliensis</name>
    <dbReference type="NCBI Taxonomy" id="2799636"/>
    <lineage>
        <taxon>Bacteria</taxon>
        <taxon>Bacillati</taxon>
        <taxon>Bacillota</taxon>
        <taxon>Clostridia</taxon>
        <taxon>Lachnospirales</taxon>
        <taxon>Lachnospiraceae</taxon>
        <taxon>Catonella</taxon>
    </lineage>
</organism>
<evidence type="ECO:0000313" key="2">
    <source>
        <dbReference type="EMBL" id="MBK5897703.1"/>
    </source>
</evidence>
<evidence type="ECO:0008006" key="4">
    <source>
        <dbReference type="Google" id="ProtNLM"/>
    </source>
</evidence>
<evidence type="ECO:0000256" key="1">
    <source>
        <dbReference type="SAM" id="MobiDB-lite"/>
    </source>
</evidence>
<feature type="region of interest" description="Disordered" evidence="1">
    <location>
        <begin position="50"/>
        <end position="90"/>
    </location>
</feature>
<feature type="compositionally biased region" description="Basic and acidic residues" evidence="1">
    <location>
        <begin position="50"/>
        <end position="65"/>
    </location>
</feature>
<sequence>MKKINIIKISIITIMAIVLLLSIGKNLNLATNNNLLVKFINNVFGSEENNEKKISEPSTKVENKNADNLVSSRNEEDKNRASYSQNSNNEEKRMFEEISRGWYGTKVITQNDNIVSKYYKFTIHNTTTSKKLGDFNYCDDLGHVDKDGNTVDGYSYFIISATIECLEVDRYFGVLSLGNLYILAYNDTNRKMGQELLTANNDVPMNSKSAMMVKMKKGEKRDFNLVFLVEDKFINDKAVDFYLYINENGSAQGTNDKYKSLVKLDYRNTSSATDTNKDEKHIFNEISKQQYGIKVVTQNDVIETAYNRYTINKISTSKKLGDFNYSDDLGHVDKDGNAIDGYSYFIVNTSLECLDVDEVIGGFYLNTIDILVYKDTIQQTGYEMLSSNNDVPMSNKSAFKVKMKKGEKRDFNLVFLVEDKFINDKSVDFYLDINDRGVSPGSDDENKRIVKLDYVR</sequence>
<accession>A0ABS1J0N5</accession>
<proteinExistence type="predicted"/>
<reference evidence="2 3" key="1">
    <citation type="submission" date="2021-01" db="EMBL/GenBank/DDBJ databases">
        <title>Isolation and description of Catonella massiliensis sp. nov., a novel Catonella species, isolated from a stable periodontitis subject.</title>
        <authorList>
            <person name="Antezack A."/>
            <person name="Boxberger M."/>
            <person name="La Scola B."/>
            <person name="Monnet-Corti V."/>
        </authorList>
    </citation>
    <scope>NUCLEOTIDE SEQUENCE [LARGE SCALE GENOMIC DNA]</scope>
    <source>
        <strain evidence="2 3">Marseille-Q4567</strain>
    </source>
</reference>
<dbReference type="EMBL" id="JAEPRJ010000001">
    <property type="protein sequence ID" value="MBK5897703.1"/>
    <property type="molecule type" value="Genomic_DNA"/>
</dbReference>
<dbReference type="Proteomes" id="UP000604730">
    <property type="component" value="Unassembled WGS sequence"/>
</dbReference>
<evidence type="ECO:0000313" key="3">
    <source>
        <dbReference type="Proteomes" id="UP000604730"/>
    </source>
</evidence>